<evidence type="ECO:0000256" key="2">
    <source>
        <dbReference type="SAM" id="Phobius"/>
    </source>
</evidence>
<keyword evidence="4" id="KW-1185">Reference proteome</keyword>
<dbReference type="PRINTS" id="PR01217">
    <property type="entry name" value="PRICHEXTENSN"/>
</dbReference>
<accession>A0A197JTL7</accession>
<gene>
    <name evidence="3" type="ORF">K457DRAFT_138647</name>
</gene>
<keyword evidence="2" id="KW-1133">Transmembrane helix</keyword>
<evidence type="ECO:0000256" key="1">
    <source>
        <dbReference type="SAM" id="MobiDB-lite"/>
    </source>
</evidence>
<dbReference type="AlphaFoldDB" id="A0A197JTL7"/>
<feature type="region of interest" description="Disordered" evidence="1">
    <location>
        <begin position="515"/>
        <end position="549"/>
    </location>
</feature>
<feature type="compositionally biased region" description="Basic residues" evidence="1">
    <location>
        <begin position="200"/>
        <end position="214"/>
    </location>
</feature>
<dbReference type="EMBL" id="KV442047">
    <property type="protein sequence ID" value="OAQ28550.1"/>
    <property type="molecule type" value="Genomic_DNA"/>
</dbReference>
<reference evidence="3 4" key="1">
    <citation type="submission" date="2016-05" db="EMBL/GenBank/DDBJ databases">
        <title>Genome sequencing reveals origins of a unique bacterial endosymbiosis in the earliest lineages of terrestrial Fungi.</title>
        <authorList>
            <consortium name="DOE Joint Genome Institute"/>
            <person name="Uehling J."/>
            <person name="Gryganskyi A."/>
            <person name="Hameed K."/>
            <person name="Tschaplinski T."/>
            <person name="Misztal P."/>
            <person name="Wu S."/>
            <person name="Desiro A."/>
            <person name="Vande Pol N."/>
            <person name="Du Z.-Y."/>
            <person name="Zienkiewicz A."/>
            <person name="Zienkiewicz K."/>
            <person name="Morin E."/>
            <person name="Tisserant E."/>
            <person name="Splivallo R."/>
            <person name="Hainaut M."/>
            <person name="Henrissat B."/>
            <person name="Ohm R."/>
            <person name="Kuo A."/>
            <person name="Yan J."/>
            <person name="Lipzen A."/>
            <person name="Nolan M."/>
            <person name="Labutti K."/>
            <person name="Barry K."/>
            <person name="Goldstein A."/>
            <person name="Labbe J."/>
            <person name="Schadt C."/>
            <person name="Tuskan G."/>
            <person name="Grigoriev I."/>
            <person name="Martin F."/>
            <person name="Vilgalys R."/>
            <person name="Bonito G."/>
        </authorList>
    </citation>
    <scope>NUCLEOTIDE SEQUENCE [LARGE SCALE GENOMIC DNA]</scope>
    <source>
        <strain evidence="3 4">AG-77</strain>
    </source>
</reference>
<proteinExistence type="predicted"/>
<keyword evidence="2" id="KW-0472">Membrane</keyword>
<dbReference type="Proteomes" id="UP000078512">
    <property type="component" value="Unassembled WGS sequence"/>
</dbReference>
<feature type="compositionally biased region" description="Pro residues" evidence="1">
    <location>
        <begin position="65"/>
        <end position="76"/>
    </location>
</feature>
<evidence type="ECO:0000313" key="3">
    <source>
        <dbReference type="EMBL" id="OAQ28550.1"/>
    </source>
</evidence>
<feature type="compositionally biased region" description="Basic and acidic residues" evidence="1">
    <location>
        <begin position="1"/>
        <end position="10"/>
    </location>
</feature>
<organism evidence="3 4">
    <name type="scientific">Linnemannia elongata AG-77</name>
    <dbReference type="NCBI Taxonomy" id="1314771"/>
    <lineage>
        <taxon>Eukaryota</taxon>
        <taxon>Fungi</taxon>
        <taxon>Fungi incertae sedis</taxon>
        <taxon>Mucoromycota</taxon>
        <taxon>Mortierellomycotina</taxon>
        <taxon>Mortierellomycetes</taxon>
        <taxon>Mortierellales</taxon>
        <taxon>Mortierellaceae</taxon>
        <taxon>Linnemannia</taxon>
    </lineage>
</organism>
<name>A0A197JTL7_9FUNG</name>
<feature type="compositionally biased region" description="Basic and acidic residues" evidence="1">
    <location>
        <begin position="535"/>
        <end position="549"/>
    </location>
</feature>
<feature type="compositionally biased region" description="Low complexity" evidence="1">
    <location>
        <begin position="44"/>
        <end position="59"/>
    </location>
</feature>
<keyword evidence="2" id="KW-0812">Transmembrane</keyword>
<sequence length="577" mass="61787">MSYNDRKSAPVDEQATFGNQAPFASPVGPSAPHDPYIPIPTDVPPSYSAAPSPVGAAVSRNPQTFLPPPSAPPQGPNTPQHNPYSYNPPAGAPPPPLAGGGLNPNSPRHHPQSPYFSPPPLPQQQYQQPHYGGAGPSTNYGATNNNNLPPPPPQGYYYDNNGQPYQPVVTAPLVPRAPHGRRVRGVVSSDSDSSGDEHHPHRRTPRPRRNKKKSGSCCSCCCLTILFLFLYCWYLIKSFAFPDYSCTDADNVSIDTMYVPLVSGLNFEYKASEEVSGNIVVSESETWDEKGIRIVVVKKAYSSKTLDQITHTLKTLNGTTVSRVHLKDTLSKDQKEKISKHGGCLRADVQIIYPRASSSFASRSESESGVVTTGSESVRDLGALSLSTISGEISVKMASSGAEAYSLDSLGVKVVHGDVEFNNLVVVRKTHVEIVNGQVLADLTTAGAIKVDMVNGGMGLTIDSAAPRTKPVSGSGIGDWSPENLDVQVNAVNGPVSVTFRNHFHGHFTLESKVGSTSFTVPPGDRKTTPTNPSGKHEGWVSEDGKEPHSTLPRLVAMTAIGTIKVKVEPNNKYTSP</sequence>
<evidence type="ECO:0000313" key="4">
    <source>
        <dbReference type="Proteomes" id="UP000078512"/>
    </source>
</evidence>
<feature type="transmembrane region" description="Helical" evidence="2">
    <location>
        <begin position="216"/>
        <end position="236"/>
    </location>
</feature>
<dbReference type="OrthoDB" id="2384767at2759"/>
<feature type="region of interest" description="Disordered" evidence="1">
    <location>
        <begin position="1"/>
        <end position="162"/>
    </location>
</feature>
<feature type="region of interest" description="Disordered" evidence="1">
    <location>
        <begin position="175"/>
        <end position="216"/>
    </location>
</feature>
<protein>
    <submittedName>
        <fullName evidence="3">Uncharacterized protein</fullName>
    </submittedName>
</protein>